<name>A0ACC1BN78_9ROSI</name>
<keyword evidence="2" id="KW-1185">Reference proteome</keyword>
<reference evidence="2" key="1">
    <citation type="journal article" date="2023" name="G3 (Bethesda)">
        <title>Genome assembly and association tests identify interacting loci associated with vigor, precocity, and sex in interspecific pistachio rootstocks.</title>
        <authorList>
            <person name="Palmer W."/>
            <person name="Jacygrad E."/>
            <person name="Sagayaradj S."/>
            <person name="Cavanaugh K."/>
            <person name="Han R."/>
            <person name="Bertier L."/>
            <person name="Beede B."/>
            <person name="Kafkas S."/>
            <person name="Golino D."/>
            <person name="Preece J."/>
            <person name="Michelmore R."/>
        </authorList>
    </citation>
    <scope>NUCLEOTIDE SEQUENCE [LARGE SCALE GENOMIC DNA]</scope>
</reference>
<dbReference type="EMBL" id="CM047900">
    <property type="protein sequence ID" value="KAJ0100368.1"/>
    <property type="molecule type" value="Genomic_DNA"/>
</dbReference>
<dbReference type="Proteomes" id="UP001164250">
    <property type="component" value="Chromosome 4"/>
</dbReference>
<accession>A0ACC1BN78</accession>
<sequence length="127" mass="14863">METKIFSKKLTQTDVRNRLSVKTRSLRFFPPFEDGQNAQELMVEDEQGKPWPFRLVVRSRGRYKKPVLTAGWREFVTKKELQIGFKVKFFRENNEVTGEVKYKVKLKKPCVIFEADFGGYISHCPAG</sequence>
<proteinExistence type="predicted"/>
<evidence type="ECO:0000313" key="2">
    <source>
        <dbReference type="Proteomes" id="UP001164250"/>
    </source>
</evidence>
<evidence type="ECO:0000313" key="1">
    <source>
        <dbReference type="EMBL" id="KAJ0100368.1"/>
    </source>
</evidence>
<gene>
    <name evidence="1" type="ORF">Patl1_22026</name>
</gene>
<organism evidence="1 2">
    <name type="scientific">Pistacia atlantica</name>
    <dbReference type="NCBI Taxonomy" id="434234"/>
    <lineage>
        <taxon>Eukaryota</taxon>
        <taxon>Viridiplantae</taxon>
        <taxon>Streptophyta</taxon>
        <taxon>Embryophyta</taxon>
        <taxon>Tracheophyta</taxon>
        <taxon>Spermatophyta</taxon>
        <taxon>Magnoliopsida</taxon>
        <taxon>eudicotyledons</taxon>
        <taxon>Gunneridae</taxon>
        <taxon>Pentapetalae</taxon>
        <taxon>rosids</taxon>
        <taxon>malvids</taxon>
        <taxon>Sapindales</taxon>
        <taxon>Anacardiaceae</taxon>
        <taxon>Pistacia</taxon>
    </lineage>
</organism>
<comment type="caution">
    <text evidence="1">The sequence shown here is derived from an EMBL/GenBank/DDBJ whole genome shotgun (WGS) entry which is preliminary data.</text>
</comment>
<protein>
    <submittedName>
        <fullName evidence="1">Uncharacterized protein</fullName>
    </submittedName>
</protein>